<proteinExistence type="predicted"/>
<accession>A0AAV2GKR6</accession>
<dbReference type="EMBL" id="OZ034822">
    <property type="protein sequence ID" value="CAL1410045.1"/>
    <property type="molecule type" value="Genomic_DNA"/>
</dbReference>
<sequence length="162" mass="17752">MIIPLLPPHLCIAIPSRYLSTAIEIGHHFSALSRPGDHPSSSPMLDFPPSCHNKTTLRGGRRNSEPRSFVAVERQVTLSAPISSRKFFPNCITSHMEIRSTNETTKAIPSPPLDKIQPTTLIIQILHPTCTARLVGNFPSPLASCFSSQAPLSQPCLLPWLP</sequence>
<dbReference type="Proteomes" id="UP001497516">
    <property type="component" value="Chromosome 9"/>
</dbReference>
<organism evidence="1 2">
    <name type="scientific">Linum trigynum</name>
    <dbReference type="NCBI Taxonomy" id="586398"/>
    <lineage>
        <taxon>Eukaryota</taxon>
        <taxon>Viridiplantae</taxon>
        <taxon>Streptophyta</taxon>
        <taxon>Embryophyta</taxon>
        <taxon>Tracheophyta</taxon>
        <taxon>Spermatophyta</taxon>
        <taxon>Magnoliopsida</taxon>
        <taxon>eudicotyledons</taxon>
        <taxon>Gunneridae</taxon>
        <taxon>Pentapetalae</taxon>
        <taxon>rosids</taxon>
        <taxon>fabids</taxon>
        <taxon>Malpighiales</taxon>
        <taxon>Linaceae</taxon>
        <taxon>Linum</taxon>
    </lineage>
</organism>
<keyword evidence="2" id="KW-1185">Reference proteome</keyword>
<name>A0AAV2GKR6_9ROSI</name>
<dbReference type="AlphaFoldDB" id="A0AAV2GKR6"/>
<gene>
    <name evidence="1" type="ORF">LTRI10_LOCUS49494</name>
</gene>
<reference evidence="1 2" key="1">
    <citation type="submission" date="2024-04" db="EMBL/GenBank/DDBJ databases">
        <authorList>
            <person name="Fracassetti M."/>
        </authorList>
    </citation>
    <scope>NUCLEOTIDE SEQUENCE [LARGE SCALE GENOMIC DNA]</scope>
</reference>
<evidence type="ECO:0000313" key="1">
    <source>
        <dbReference type="EMBL" id="CAL1410045.1"/>
    </source>
</evidence>
<protein>
    <submittedName>
        <fullName evidence="1">Uncharacterized protein</fullName>
    </submittedName>
</protein>
<evidence type="ECO:0000313" key="2">
    <source>
        <dbReference type="Proteomes" id="UP001497516"/>
    </source>
</evidence>